<dbReference type="RefSeq" id="WP_011498836.1">
    <property type="nucleotide sequence ID" value="NC_007955.1"/>
</dbReference>
<dbReference type="OrthoDB" id="373287at2157"/>
<dbReference type="AlphaFoldDB" id="Q12XZ8"/>
<accession>Q12XZ8</accession>
<dbReference type="HOGENOM" id="CLU_1507372_0_0_2"/>
<keyword evidence="2" id="KW-1185">Reference proteome</keyword>
<protein>
    <submittedName>
        <fullName evidence="1">Uncharacterized protein</fullName>
    </submittedName>
</protein>
<dbReference type="GeneID" id="3996617"/>
<proteinExistence type="predicted"/>
<dbReference type="EMBL" id="CP000300">
    <property type="protein sequence ID" value="ABE51678.1"/>
    <property type="molecule type" value="Genomic_DNA"/>
</dbReference>
<evidence type="ECO:0000313" key="1">
    <source>
        <dbReference type="EMBL" id="ABE51678.1"/>
    </source>
</evidence>
<dbReference type="Proteomes" id="UP000001979">
    <property type="component" value="Chromosome"/>
</dbReference>
<dbReference type="KEGG" id="mbu:Mbur_0713"/>
<dbReference type="STRING" id="259564.Mbur_0713"/>
<name>Q12XZ8_METBU</name>
<gene>
    <name evidence="1" type="ordered locus">Mbur_0713</name>
</gene>
<organism evidence="1 2">
    <name type="scientific">Methanococcoides burtonii (strain DSM 6242 / NBRC 107633 / OCM 468 / ACE-M)</name>
    <dbReference type="NCBI Taxonomy" id="259564"/>
    <lineage>
        <taxon>Archaea</taxon>
        <taxon>Methanobacteriati</taxon>
        <taxon>Methanobacteriota</taxon>
        <taxon>Stenosarchaea group</taxon>
        <taxon>Methanomicrobia</taxon>
        <taxon>Methanosarcinales</taxon>
        <taxon>Methanosarcinaceae</taxon>
        <taxon>Methanococcoides</taxon>
    </lineage>
</organism>
<sequence length="178" mass="20758">MNTIDTIKAKSCYAPIAEYDENFQIIVEQNGKLCRKYISIKPKIEAKATRINIDNELVAYNLGYEIYITKIMETLTNDDFTVSLLSKSHTTIDNVLHVKKEGIDFFIRKNEFNDIEGIKNFFSVIKNIVNYQSNKNYVLYAEIEKNIREYIGFNNKYESIIFSKICNALRQRGIEINV</sequence>
<reference evidence="2" key="1">
    <citation type="journal article" date="2009" name="ISME J.">
        <title>The genome sequence of the psychrophilic archaeon, Methanococcoides burtonii: the role of genome evolution in cold adaptation.</title>
        <authorList>
            <person name="Allen M.A."/>
            <person name="Lauro F.M."/>
            <person name="Williams T.J."/>
            <person name="Burg D."/>
            <person name="Siddiqui K.S."/>
            <person name="De Francisci D."/>
            <person name="Chong K.W."/>
            <person name="Pilak O."/>
            <person name="Chew H.H."/>
            <person name="De Maere M.Z."/>
            <person name="Ting L."/>
            <person name="Katrib M."/>
            <person name="Ng C."/>
            <person name="Sowers K.R."/>
            <person name="Galperin M.Y."/>
            <person name="Anderson I.J."/>
            <person name="Ivanova N."/>
            <person name="Dalin E."/>
            <person name="Martinez M."/>
            <person name="Lapidus A."/>
            <person name="Hauser L."/>
            <person name="Land M."/>
            <person name="Thomas T."/>
            <person name="Cavicchioli R."/>
        </authorList>
    </citation>
    <scope>NUCLEOTIDE SEQUENCE [LARGE SCALE GENOMIC DNA]</scope>
    <source>
        <strain evidence="2">DSM 6242 / NBRC 107633 / OCM 468 / ACE-M</strain>
    </source>
</reference>
<evidence type="ECO:0000313" key="2">
    <source>
        <dbReference type="Proteomes" id="UP000001979"/>
    </source>
</evidence>